<dbReference type="GO" id="GO:0043138">
    <property type="term" value="F:3'-5' DNA helicase activity"/>
    <property type="evidence" value="ECO:0007669"/>
    <property type="project" value="UniProtKB-EC"/>
</dbReference>
<dbReference type="Proteomes" id="UP000013307">
    <property type="component" value="Chromosome"/>
</dbReference>
<dbReference type="PANTHER" id="PTHR13710:SF105">
    <property type="entry name" value="ATP-DEPENDENT DNA HELICASE Q1"/>
    <property type="match status" value="1"/>
</dbReference>
<keyword evidence="3" id="KW-0378">Hydrolase</keyword>
<dbReference type="GO" id="GO:0005737">
    <property type="term" value="C:cytoplasm"/>
    <property type="evidence" value="ECO:0007669"/>
    <property type="project" value="TreeGrafter"/>
</dbReference>
<keyword evidence="2" id="KW-0547">Nucleotide-binding</keyword>
<evidence type="ECO:0000256" key="1">
    <source>
        <dbReference type="ARBA" id="ARBA00005446"/>
    </source>
</evidence>
<dbReference type="EMBL" id="CP005290">
    <property type="protein sequence ID" value="AGK61351.1"/>
    <property type="molecule type" value="Genomic_DNA"/>
</dbReference>
<evidence type="ECO:0000256" key="7">
    <source>
        <dbReference type="ARBA" id="ARBA00034617"/>
    </source>
</evidence>
<dbReference type="eggNOG" id="arCOG00560">
    <property type="taxonomic scope" value="Archaea"/>
</dbReference>
<dbReference type="PROSITE" id="PS00690">
    <property type="entry name" value="DEAH_ATP_HELICASE"/>
    <property type="match status" value="1"/>
</dbReference>
<keyword evidence="6" id="KW-0413">Isomerase</keyword>
<dbReference type="GO" id="GO:0000724">
    <property type="term" value="P:double-strand break repair via homologous recombination"/>
    <property type="evidence" value="ECO:0007669"/>
    <property type="project" value="TreeGrafter"/>
</dbReference>
<feature type="domain" description="Helicase ATP-binding" evidence="9">
    <location>
        <begin position="671"/>
        <end position="846"/>
    </location>
</feature>
<dbReference type="PROSITE" id="PS51194">
    <property type="entry name" value="HELICASE_CTER"/>
    <property type="match status" value="1"/>
</dbReference>
<dbReference type="RefSeq" id="WP_015590949.1">
    <property type="nucleotide sequence ID" value="NC_021169.1"/>
</dbReference>
<dbReference type="SMART" id="SM00490">
    <property type="entry name" value="HELICc"/>
    <property type="match status" value="1"/>
</dbReference>
<dbReference type="SUPFAM" id="SSF52540">
    <property type="entry name" value="P-loop containing nucleoside triphosphate hydrolases"/>
    <property type="match status" value="2"/>
</dbReference>
<proteinExistence type="inferred from homology"/>
<dbReference type="SMART" id="SM00382">
    <property type="entry name" value="AAA"/>
    <property type="match status" value="1"/>
</dbReference>
<dbReference type="GO" id="GO:0009378">
    <property type="term" value="F:four-way junction helicase activity"/>
    <property type="evidence" value="ECO:0007669"/>
    <property type="project" value="TreeGrafter"/>
</dbReference>
<dbReference type="InterPro" id="IPR012337">
    <property type="entry name" value="RNaseH-like_sf"/>
</dbReference>
<evidence type="ECO:0000259" key="10">
    <source>
        <dbReference type="PROSITE" id="PS51194"/>
    </source>
</evidence>
<dbReference type="InterPro" id="IPR036397">
    <property type="entry name" value="RNaseH_sf"/>
</dbReference>
<feature type="domain" description="Helicase C-terminal" evidence="10">
    <location>
        <begin position="901"/>
        <end position="1070"/>
    </location>
</feature>
<dbReference type="SUPFAM" id="SSF53098">
    <property type="entry name" value="Ribonuclease H-like"/>
    <property type="match status" value="1"/>
</dbReference>
<accession>N0BLD2</accession>
<dbReference type="InterPro" id="IPR001650">
    <property type="entry name" value="Helicase_C-like"/>
</dbReference>
<organism evidence="11 12">
    <name type="scientific">Archaeoglobus sulfaticallidus PM70-1</name>
    <dbReference type="NCBI Taxonomy" id="387631"/>
    <lineage>
        <taxon>Archaea</taxon>
        <taxon>Methanobacteriati</taxon>
        <taxon>Methanobacteriota</taxon>
        <taxon>Archaeoglobi</taxon>
        <taxon>Archaeoglobales</taxon>
        <taxon>Archaeoglobaceae</taxon>
        <taxon>Archaeoglobus</taxon>
    </lineage>
</organism>
<dbReference type="OrthoDB" id="114759at2157"/>
<dbReference type="Gene3D" id="3.40.50.300">
    <property type="entry name" value="P-loop containing nucleotide triphosphate hydrolases"/>
    <property type="match status" value="2"/>
</dbReference>
<dbReference type="GO" id="GO:0005524">
    <property type="term" value="F:ATP binding"/>
    <property type="evidence" value="ECO:0007669"/>
    <property type="project" value="UniProtKB-KW"/>
</dbReference>
<dbReference type="GO" id="GO:0005694">
    <property type="term" value="C:chromosome"/>
    <property type="evidence" value="ECO:0007669"/>
    <property type="project" value="TreeGrafter"/>
</dbReference>
<sequence length="1526" mass="172763">MKISLYKPLSKFPFNFSIFKTAKSICKYLDGKITCNELLSICKTDDVKALVDYLIERRDSRFKEILASKPELLRLSEYTRFWKDVIVNYPEKAFEVLEKLDFIEDAKVIAKSLDGGVVALDVEISLDSRTIEAGGIVFCDNERFVTFYFSRSDTDKFLKLLVEVVSKSSAILVGHGILKHDLKFLSEVCGIDLKNKVVDTLYLHCLVEPGSKPRSLSMLVPHNEHDPVEDAKASLTLLKHLVEKLRQYELEKEAKELLEDNPYLSGLPHVIDKSECAHSSDFVSENCEQSVQGGEDRRELLVVADWRGLSNPWSPYIVDPASHSPRDVWESAAVFSAMCAIRDPKCGNGDPNTFRKTWVNDENTRKAILEVSKVVKKREVPKMSIETLSEYVPFLTGKFDRVVLYDGELVLSTAFNLKDFFRLSDTVLAYVSLAKAFSEISETIQLDPITFVDSGFKPALLLPESSSLDPLNIASNVAGLMDVIELPAVVLVSNDYEKSLAIRAFSDFCPTYVDDKNYGSSAFRLAIENEGVAITSLFERIPSGFKSLVVFSDKSIVKGVKGRTWAEKLAYGFMKVYGIARKIEANKIAYLSFSSGVFSDFLRIPEFGKMLAAADKMTYRRKRPRGNVFVRVWNSVEEAVEYAENITEEVWGFRYRPYQRKAVALLLSAYSLNRSTSPFGVVVLPTGSGKSVIFQSAAIALHKLTGTVTIVVSPLQALIHDHVEGLRRKGVRVAKIDSNTSSEERFNAILDAISGDIVLLYVTPERFERDELRVILGCGNVGFVILDEIHCLSTWGSTFRPSYKYMARMIASESENRFLPIYGFSATLPKDVLSDVLAELGIGVSKVREIEIDFDSDFTPDDVQIFSGNLVLRGPATRPEIKIGVIQAKNDEDKLRKVVNVIKQLRDTLDERGEPWIGLVFASFVRSPIIHENVDYIARSIEEGIGEEVLYFHGQMDLDEKVEVISKLERAVKSPSKPRIVVATKAFGMGVDLPNVRFVVHAHVSQSLEEYYQEIGRAGRDRKDSYAVTVFSPDDFDEKRQLIRHITYDQVNKLVKIIGNFRASNERDEIAIPLNPFYSRFGYSDGKATLKNALKILAENEVIDYEITNGFVVAYKVRDVIDLKSIDDALVFFDEESDVILLDTNSPKMFKAALMERLRKWENEGKLTRTRYAWRIGDKTIDVAKNGIWFEMGYITLKKDPSLENVSISKEFEYYQLQIRKLSQLERFLKEISSLPLKEQNKKAHETLGRYLEEGIANEFEKILLDRIGSIEEDVVDRLGDKAVIFGLTGSGKTEKLAELAAYYVYKYSDRAVVIVLPDRRSSDIVSRIRDYLGYDVDINIKQARNVVENLDELLRYEVIILDDADTALAKTPIDVSTLERIAKFNRKVYFAFDPMILAAFGNLRQVLENFEECNVAVLRSVELPVKVKADGLDVRVVQKEDREPSRSGVPTQIVKYLPSKFDGALLPAISPNKNMRDYYTLLYLCLKASKYRPANLKFREKDFGAVLTEWIEELNNLGKKRIDLK</sequence>
<evidence type="ECO:0000256" key="6">
    <source>
        <dbReference type="ARBA" id="ARBA00023235"/>
    </source>
</evidence>
<dbReference type="KEGG" id="ast:Asulf_01360"/>
<evidence type="ECO:0000313" key="12">
    <source>
        <dbReference type="Proteomes" id="UP000013307"/>
    </source>
</evidence>
<evidence type="ECO:0000259" key="9">
    <source>
        <dbReference type="PROSITE" id="PS51192"/>
    </source>
</evidence>
<protein>
    <recommendedName>
        <fullName evidence="8">DNA 3'-5' helicase</fullName>
        <ecNumber evidence="8">5.6.2.4</ecNumber>
    </recommendedName>
</protein>
<dbReference type="Pfam" id="PF00270">
    <property type="entry name" value="DEAD"/>
    <property type="match status" value="1"/>
</dbReference>
<dbReference type="InterPro" id="IPR003593">
    <property type="entry name" value="AAA+_ATPase"/>
</dbReference>
<reference evidence="11 12" key="1">
    <citation type="journal article" date="2013" name="Genome Announc.">
        <title>Complete Genome Sequence of the Thermophilic and Facultatively Chemolithoautotrophic Sulfate Reducer Archaeoglobus sulfaticallidus Strain PM70-1T.</title>
        <authorList>
            <person name="Stokke R."/>
            <person name="Hocking W.P."/>
            <person name="Steinsbu B.O."/>
            <person name="Steen I.H."/>
        </authorList>
    </citation>
    <scope>NUCLEOTIDE SEQUENCE [LARGE SCALE GENOMIC DNA]</scope>
    <source>
        <strain evidence="11">PM70-1</strain>
    </source>
</reference>
<evidence type="ECO:0000256" key="4">
    <source>
        <dbReference type="ARBA" id="ARBA00022840"/>
    </source>
</evidence>
<dbReference type="SMART" id="SM00487">
    <property type="entry name" value="DEXDc"/>
    <property type="match status" value="1"/>
</dbReference>
<gene>
    <name evidence="11" type="ORF">Asulf_01360</name>
</gene>
<comment type="catalytic activity">
    <reaction evidence="7">
        <text>Couples ATP hydrolysis with the unwinding of duplex DNA by translocating in the 3'-5' direction.</text>
        <dbReference type="EC" id="5.6.2.4"/>
    </reaction>
</comment>
<dbReference type="GO" id="GO:0016787">
    <property type="term" value="F:hydrolase activity"/>
    <property type="evidence" value="ECO:0007669"/>
    <property type="project" value="UniProtKB-KW"/>
</dbReference>
<dbReference type="eggNOG" id="arCOG01526">
    <property type="taxonomic scope" value="Archaea"/>
</dbReference>
<name>N0BLD2_9EURY</name>
<comment type="similarity">
    <text evidence="1">Belongs to the helicase family. RecQ subfamily.</text>
</comment>
<dbReference type="STRING" id="387631.Asulf_01360"/>
<keyword evidence="4" id="KW-0067">ATP-binding</keyword>
<dbReference type="PROSITE" id="PS51192">
    <property type="entry name" value="HELICASE_ATP_BIND_1"/>
    <property type="match status" value="1"/>
</dbReference>
<dbReference type="GO" id="GO:0003677">
    <property type="term" value="F:DNA binding"/>
    <property type="evidence" value="ECO:0007669"/>
    <property type="project" value="UniProtKB-KW"/>
</dbReference>
<evidence type="ECO:0000256" key="2">
    <source>
        <dbReference type="ARBA" id="ARBA00022741"/>
    </source>
</evidence>
<dbReference type="GeneID" id="15392999"/>
<dbReference type="InterPro" id="IPR002464">
    <property type="entry name" value="DNA/RNA_helicase_DEAH_CS"/>
</dbReference>
<evidence type="ECO:0000313" key="11">
    <source>
        <dbReference type="EMBL" id="AGK61351.1"/>
    </source>
</evidence>
<evidence type="ECO:0000256" key="3">
    <source>
        <dbReference type="ARBA" id="ARBA00022801"/>
    </source>
</evidence>
<dbReference type="EC" id="5.6.2.4" evidence="8"/>
<dbReference type="HOGENOM" id="CLU_247469_0_0_2"/>
<keyword evidence="5" id="KW-0238">DNA-binding</keyword>
<dbReference type="Pfam" id="PF00271">
    <property type="entry name" value="Helicase_C"/>
    <property type="match status" value="1"/>
</dbReference>
<dbReference type="Gene3D" id="3.30.420.10">
    <property type="entry name" value="Ribonuclease H-like superfamily/Ribonuclease H"/>
    <property type="match status" value="1"/>
</dbReference>
<keyword evidence="12" id="KW-1185">Reference proteome</keyword>
<dbReference type="InterPro" id="IPR014001">
    <property type="entry name" value="Helicase_ATP-bd"/>
</dbReference>
<dbReference type="InterPro" id="IPR027417">
    <property type="entry name" value="P-loop_NTPase"/>
</dbReference>
<evidence type="ECO:0000256" key="5">
    <source>
        <dbReference type="ARBA" id="ARBA00023125"/>
    </source>
</evidence>
<evidence type="ECO:0000256" key="8">
    <source>
        <dbReference type="ARBA" id="ARBA00034808"/>
    </source>
</evidence>
<dbReference type="InterPro" id="IPR011545">
    <property type="entry name" value="DEAD/DEAH_box_helicase_dom"/>
</dbReference>
<dbReference type="PANTHER" id="PTHR13710">
    <property type="entry name" value="DNA HELICASE RECQ FAMILY MEMBER"/>
    <property type="match status" value="1"/>
</dbReference>